<accession>A0ABR2IVD7</accession>
<sequence>MFFPVAVVVALFTLLVGNAIPGGFAMALPASPPSHAPARRDDPDTGSDPDSGLGWFTIYWGKNEFPWGWHWHYTFVPDDADGNECFQIMNYPGLETRSDVSKQHWGSRFKGNVEEPDLLEWNSPATKHYTLYKNRGYTIWGLDGNNDGYCHVDHSFAYSCEWPNHPGFTLSGATAFRCFSNWIKIWPTTNNPWMKMALPGNHTGEEEHEVGEGFNKTNLF</sequence>
<evidence type="ECO:0000256" key="1">
    <source>
        <dbReference type="SAM" id="SignalP"/>
    </source>
</evidence>
<organism evidence="2 3">
    <name type="scientific">Apiospora arundinis</name>
    <dbReference type="NCBI Taxonomy" id="335852"/>
    <lineage>
        <taxon>Eukaryota</taxon>
        <taxon>Fungi</taxon>
        <taxon>Dikarya</taxon>
        <taxon>Ascomycota</taxon>
        <taxon>Pezizomycotina</taxon>
        <taxon>Sordariomycetes</taxon>
        <taxon>Xylariomycetidae</taxon>
        <taxon>Amphisphaeriales</taxon>
        <taxon>Apiosporaceae</taxon>
        <taxon>Apiospora</taxon>
    </lineage>
</organism>
<keyword evidence="3" id="KW-1185">Reference proteome</keyword>
<dbReference type="EMBL" id="JAPCWZ010000004">
    <property type="protein sequence ID" value="KAK8868590.1"/>
    <property type="molecule type" value="Genomic_DNA"/>
</dbReference>
<evidence type="ECO:0000313" key="2">
    <source>
        <dbReference type="EMBL" id="KAK8868590.1"/>
    </source>
</evidence>
<evidence type="ECO:0000313" key="3">
    <source>
        <dbReference type="Proteomes" id="UP001390339"/>
    </source>
</evidence>
<feature type="signal peptide" evidence="1">
    <location>
        <begin position="1"/>
        <end position="19"/>
    </location>
</feature>
<reference evidence="2 3" key="1">
    <citation type="journal article" date="2024" name="IMA Fungus">
        <title>Apiospora arundinis, a panoply of carbohydrate-active enzymes and secondary metabolites.</title>
        <authorList>
            <person name="Sorensen T."/>
            <person name="Petersen C."/>
            <person name="Muurmann A.T."/>
            <person name="Christiansen J.V."/>
            <person name="Brundto M.L."/>
            <person name="Overgaard C.K."/>
            <person name="Boysen A.T."/>
            <person name="Wollenberg R.D."/>
            <person name="Larsen T.O."/>
            <person name="Sorensen J.L."/>
            <person name="Nielsen K.L."/>
            <person name="Sondergaard T.E."/>
        </authorList>
    </citation>
    <scope>NUCLEOTIDE SEQUENCE [LARGE SCALE GENOMIC DNA]</scope>
    <source>
        <strain evidence="2 3">AAU 773</strain>
    </source>
</reference>
<comment type="caution">
    <text evidence="2">The sequence shown here is derived from an EMBL/GenBank/DDBJ whole genome shotgun (WGS) entry which is preliminary data.</text>
</comment>
<proteinExistence type="predicted"/>
<dbReference type="Proteomes" id="UP001390339">
    <property type="component" value="Unassembled WGS sequence"/>
</dbReference>
<name>A0ABR2IVD7_9PEZI</name>
<feature type="chain" id="PRO_5046502600" evidence="1">
    <location>
        <begin position="20"/>
        <end position="220"/>
    </location>
</feature>
<protein>
    <submittedName>
        <fullName evidence="2">Uncharacterized protein</fullName>
    </submittedName>
</protein>
<gene>
    <name evidence="2" type="ORF">PGQ11_007168</name>
</gene>
<keyword evidence="1" id="KW-0732">Signal</keyword>